<accession>A0A2P2PS69</accession>
<sequence>MGILSNCSWTYLLGWQVDHYWLKMY</sequence>
<organism evidence="1">
    <name type="scientific">Rhizophora mucronata</name>
    <name type="common">Asiatic mangrove</name>
    <dbReference type="NCBI Taxonomy" id="61149"/>
    <lineage>
        <taxon>Eukaryota</taxon>
        <taxon>Viridiplantae</taxon>
        <taxon>Streptophyta</taxon>
        <taxon>Embryophyta</taxon>
        <taxon>Tracheophyta</taxon>
        <taxon>Spermatophyta</taxon>
        <taxon>Magnoliopsida</taxon>
        <taxon>eudicotyledons</taxon>
        <taxon>Gunneridae</taxon>
        <taxon>Pentapetalae</taxon>
        <taxon>rosids</taxon>
        <taxon>fabids</taxon>
        <taxon>Malpighiales</taxon>
        <taxon>Rhizophoraceae</taxon>
        <taxon>Rhizophora</taxon>
    </lineage>
</organism>
<reference evidence="1" key="1">
    <citation type="submission" date="2018-02" db="EMBL/GenBank/DDBJ databases">
        <title>Rhizophora mucronata_Transcriptome.</title>
        <authorList>
            <person name="Meera S.P."/>
            <person name="Sreeshan A."/>
            <person name="Augustine A."/>
        </authorList>
    </citation>
    <scope>NUCLEOTIDE SEQUENCE</scope>
    <source>
        <tissue evidence="1">Leaf</tissue>
    </source>
</reference>
<dbReference type="EMBL" id="GGEC01077061">
    <property type="protein sequence ID" value="MBX57545.1"/>
    <property type="molecule type" value="Transcribed_RNA"/>
</dbReference>
<dbReference type="AlphaFoldDB" id="A0A2P2PS69"/>
<proteinExistence type="predicted"/>
<protein>
    <submittedName>
        <fullName evidence="1">Uncharacterized protein</fullName>
    </submittedName>
</protein>
<evidence type="ECO:0000313" key="1">
    <source>
        <dbReference type="EMBL" id="MBX57545.1"/>
    </source>
</evidence>
<name>A0A2P2PS69_RHIMU</name>